<accession>A0A915A6A0</accession>
<protein>
    <submittedName>
        <fullName evidence="3">Uncharacterized protein</fullName>
    </submittedName>
</protein>
<feature type="compositionally biased region" description="Polar residues" evidence="1">
    <location>
        <begin position="58"/>
        <end position="70"/>
    </location>
</feature>
<evidence type="ECO:0000256" key="1">
    <source>
        <dbReference type="SAM" id="MobiDB-lite"/>
    </source>
</evidence>
<dbReference type="WBParaSite" id="PgE174_g001_t06">
    <property type="protein sequence ID" value="PgE174_g001_t06"/>
    <property type="gene ID" value="PgE174_g001"/>
</dbReference>
<keyword evidence="2" id="KW-1185">Reference proteome</keyword>
<dbReference type="Proteomes" id="UP000887569">
    <property type="component" value="Unplaced"/>
</dbReference>
<sequence length="79" mass="9016">RHDLVPLDEDSAENVVQVWRGDRTSRNEHLPEPPFGLPSFLWSPFRSGHIQMSEERGQQLTSRGSPTSPSRFRHSGHTP</sequence>
<feature type="region of interest" description="Disordered" evidence="1">
    <location>
        <begin position="48"/>
        <end position="79"/>
    </location>
</feature>
<proteinExistence type="predicted"/>
<organism evidence="2 3">
    <name type="scientific">Parascaris univalens</name>
    <name type="common">Nematode worm</name>
    <dbReference type="NCBI Taxonomy" id="6257"/>
    <lineage>
        <taxon>Eukaryota</taxon>
        <taxon>Metazoa</taxon>
        <taxon>Ecdysozoa</taxon>
        <taxon>Nematoda</taxon>
        <taxon>Chromadorea</taxon>
        <taxon>Rhabditida</taxon>
        <taxon>Spirurina</taxon>
        <taxon>Ascaridomorpha</taxon>
        <taxon>Ascaridoidea</taxon>
        <taxon>Ascarididae</taxon>
        <taxon>Parascaris</taxon>
    </lineage>
</organism>
<name>A0A915A6A0_PARUN</name>
<reference evidence="3" key="1">
    <citation type="submission" date="2022-11" db="UniProtKB">
        <authorList>
            <consortium name="WormBaseParasite"/>
        </authorList>
    </citation>
    <scope>IDENTIFICATION</scope>
</reference>
<evidence type="ECO:0000313" key="3">
    <source>
        <dbReference type="WBParaSite" id="PgE174_g001_t06"/>
    </source>
</evidence>
<evidence type="ECO:0000313" key="2">
    <source>
        <dbReference type="Proteomes" id="UP000887569"/>
    </source>
</evidence>
<dbReference type="AlphaFoldDB" id="A0A915A6A0"/>